<dbReference type="NCBIfam" id="TIGR00090">
    <property type="entry name" value="rsfS_iojap_ybeB"/>
    <property type="match status" value="1"/>
</dbReference>
<dbReference type="Proteomes" id="UP001163726">
    <property type="component" value="Chromosome"/>
</dbReference>
<proteinExistence type="inferred from homology"/>
<dbReference type="RefSeq" id="WP_268074970.1">
    <property type="nucleotide sequence ID" value="NZ_CP109965.1"/>
</dbReference>
<gene>
    <name evidence="2 3" type="primary">rsfS</name>
    <name evidence="3" type="ORF">OLW01_02035</name>
</gene>
<comment type="similarity">
    <text evidence="1 2">Belongs to the Iojap/RsfS family.</text>
</comment>
<dbReference type="InterPro" id="IPR004394">
    <property type="entry name" value="Iojap/RsfS/C7orf30"/>
</dbReference>
<organism evidence="3 4">
    <name type="scientific">Catenovulum adriaticum</name>
    <dbReference type="NCBI Taxonomy" id="2984846"/>
    <lineage>
        <taxon>Bacteria</taxon>
        <taxon>Pseudomonadati</taxon>
        <taxon>Pseudomonadota</taxon>
        <taxon>Gammaproteobacteria</taxon>
        <taxon>Alteromonadales</taxon>
        <taxon>Alteromonadaceae</taxon>
        <taxon>Catenovulum</taxon>
    </lineage>
</organism>
<dbReference type="Pfam" id="PF02410">
    <property type="entry name" value="RsfS"/>
    <property type="match status" value="1"/>
</dbReference>
<sequence>MQSEEMKQFITEKADDMKARDIIELDLIEKSNFTDTMIVCSGNSKQHVRSIAQYVATEAKNAGHQPMGIEGEDVGEWALVDFGAVVLHVMTDEQREHYQIEKLWQV</sequence>
<name>A0ABY7AMT1_9ALTE</name>
<keyword evidence="4" id="KW-1185">Reference proteome</keyword>
<evidence type="ECO:0000313" key="4">
    <source>
        <dbReference type="Proteomes" id="UP001163726"/>
    </source>
</evidence>
<comment type="function">
    <text evidence="2">Functions as a ribosomal silencing factor. Interacts with ribosomal protein uL14 (rplN), blocking formation of intersubunit bridge B8. Prevents association of the 30S and 50S ribosomal subunits and the formation of functional ribosomes, thus repressing translation.</text>
</comment>
<comment type="subcellular location">
    <subcellularLocation>
        <location evidence="2">Cytoplasm</location>
    </subcellularLocation>
</comment>
<comment type="subunit">
    <text evidence="2">Interacts with ribosomal protein uL14 (rplN).</text>
</comment>
<evidence type="ECO:0000313" key="3">
    <source>
        <dbReference type="EMBL" id="WAJ70620.1"/>
    </source>
</evidence>
<dbReference type="EMBL" id="CP109965">
    <property type="protein sequence ID" value="WAJ70620.1"/>
    <property type="molecule type" value="Genomic_DNA"/>
</dbReference>
<keyword evidence="2" id="KW-0678">Repressor</keyword>
<evidence type="ECO:0000256" key="1">
    <source>
        <dbReference type="ARBA" id="ARBA00010574"/>
    </source>
</evidence>
<protein>
    <recommendedName>
        <fullName evidence="2">Ribosomal silencing factor RsfS</fullName>
    </recommendedName>
</protein>
<accession>A0ABY7AMT1</accession>
<dbReference type="SUPFAM" id="SSF81301">
    <property type="entry name" value="Nucleotidyltransferase"/>
    <property type="match status" value="1"/>
</dbReference>
<reference evidence="3" key="1">
    <citation type="submission" date="2022-10" db="EMBL/GenBank/DDBJ databases">
        <title>Catenovulum adriacola sp. nov. isolated in the Harbour of Susak.</title>
        <authorList>
            <person name="Schoch T."/>
            <person name="Reich S.J."/>
            <person name="Stoeferle S."/>
            <person name="Flaiz M."/>
            <person name="Kazda M."/>
            <person name="Riedel C.U."/>
            <person name="Duerre P."/>
        </authorList>
    </citation>
    <scope>NUCLEOTIDE SEQUENCE</scope>
    <source>
        <strain evidence="3">TS8</strain>
    </source>
</reference>
<keyword evidence="2" id="KW-0963">Cytoplasm</keyword>
<dbReference type="InterPro" id="IPR043519">
    <property type="entry name" value="NT_sf"/>
</dbReference>
<dbReference type="PANTHER" id="PTHR21043:SF0">
    <property type="entry name" value="MITOCHONDRIAL ASSEMBLY OF RIBOSOMAL LARGE SUBUNIT PROTEIN 1"/>
    <property type="match status" value="1"/>
</dbReference>
<evidence type="ECO:0000256" key="2">
    <source>
        <dbReference type="HAMAP-Rule" id="MF_01477"/>
    </source>
</evidence>
<keyword evidence="2" id="KW-0810">Translation regulation</keyword>
<dbReference type="HAMAP" id="MF_01477">
    <property type="entry name" value="Iojap_RsfS"/>
    <property type="match status" value="1"/>
</dbReference>
<dbReference type="Gene3D" id="3.30.460.10">
    <property type="entry name" value="Beta Polymerase, domain 2"/>
    <property type="match status" value="1"/>
</dbReference>
<dbReference type="PANTHER" id="PTHR21043">
    <property type="entry name" value="IOJAP SUPERFAMILY ORTHOLOG"/>
    <property type="match status" value="1"/>
</dbReference>